<proteinExistence type="predicted"/>
<feature type="compositionally biased region" description="Basic and acidic residues" evidence="1">
    <location>
        <begin position="120"/>
        <end position="142"/>
    </location>
</feature>
<evidence type="ECO:0000256" key="1">
    <source>
        <dbReference type="SAM" id="MobiDB-lite"/>
    </source>
</evidence>
<organism evidence="2">
    <name type="scientific">Pseudo-nitzschia australis</name>
    <dbReference type="NCBI Taxonomy" id="44445"/>
    <lineage>
        <taxon>Eukaryota</taxon>
        <taxon>Sar</taxon>
        <taxon>Stramenopiles</taxon>
        <taxon>Ochrophyta</taxon>
        <taxon>Bacillariophyta</taxon>
        <taxon>Bacillariophyceae</taxon>
        <taxon>Bacillariophycidae</taxon>
        <taxon>Bacillariales</taxon>
        <taxon>Bacillariaceae</taxon>
        <taxon>Pseudo-nitzschia</taxon>
    </lineage>
</organism>
<feature type="compositionally biased region" description="Acidic residues" evidence="1">
    <location>
        <begin position="655"/>
        <end position="677"/>
    </location>
</feature>
<feature type="compositionally biased region" description="Acidic residues" evidence="1">
    <location>
        <begin position="570"/>
        <end position="594"/>
    </location>
</feature>
<feature type="compositionally biased region" description="Pro residues" evidence="1">
    <location>
        <begin position="97"/>
        <end position="112"/>
    </location>
</feature>
<reference evidence="2" key="1">
    <citation type="submission" date="2021-01" db="EMBL/GenBank/DDBJ databases">
        <authorList>
            <person name="Corre E."/>
            <person name="Pelletier E."/>
            <person name="Niang G."/>
            <person name="Scheremetjew M."/>
            <person name="Finn R."/>
            <person name="Kale V."/>
            <person name="Holt S."/>
            <person name="Cochrane G."/>
            <person name="Meng A."/>
            <person name="Brown T."/>
            <person name="Cohen L."/>
        </authorList>
    </citation>
    <scope>NUCLEOTIDE SEQUENCE</scope>
    <source>
        <strain evidence="2">10249 10 AB</strain>
    </source>
</reference>
<name>A0A7S4AIJ5_9STRA</name>
<feature type="compositionally biased region" description="Basic and acidic residues" evidence="1">
    <location>
        <begin position="1046"/>
        <end position="1061"/>
    </location>
</feature>
<feature type="region of interest" description="Disordered" evidence="1">
    <location>
        <begin position="548"/>
        <end position="901"/>
    </location>
</feature>
<feature type="compositionally biased region" description="Polar residues" evidence="1">
    <location>
        <begin position="452"/>
        <end position="464"/>
    </location>
</feature>
<dbReference type="AlphaFoldDB" id="A0A7S4AIJ5"/>
<feature type="region of interest" description="Disordered" evidence="1">
    <location>
        <begin position="913"/>
        <end position="1116"/>
    </location>
</feature>
<feature type="compositionally biased region" description="Low complexity" evidence="1">
    <location>
        <begin position="346"/>
        <end position="356"/>
    </location>
</feature>
<feature type="compositionally biased region" description="Pro residues" evidence="1">
    <location>
        <begin position="61"/>
        <end position="73"/>
    </location>
</feature>
<feature type="compositionally biased region" description="Basic and acidic residues" evidence="1">
    <location>
        <begin position="605"/>
        <end position="617"/>
    </location>
</feature>
<feature type="compositionally biased region" description="Basic and acidic residues" evidence="1">
    <location>
        <begin position="437"/>
        <end position="449"/>
    </location>
</feature>
<feature type="compositionally biased region" description="Low complexity" evidence="1">
    <location>
        <begin position="1027"/>
        <end position="1036"/>
    </location>
</feature>
<feature type="compositionally biased region" description="Basic and acidic residues" evidence="1">
    <location>
        <begin position="152"/>
        <end position="205"/>
    </location>
</feature>
<feature type="compositionally biased region" description="Basic residues" evidence="1">
    <location>
        <begin position="268"/>
        <end position="277"/>
    </location>
</feature>
<feature type="compositionally biased region" description="Low complexity" evidence="1">
    <location>
        <begin position="279"/>
        <end position="290"/>
    </location>
</feature>
<feature type="compositionally biased region" description="Acidic residues" evidence="1">
    <location>
        <begin position="1107"/>
        <end position="1116"/>
    </location>
</feature>
<feature type="compositionally biased region" description="Polar residues" evidence="1">
    <location>
        <begin position="827"/>
        <end position="842"/>
    </location>
</feature>
<accession>A0A7S4AIJ5</accession>
<feature type="compositionally biased region" description="Acidic residues" evidence="1">
    <location>
        <begin position="743"/>
        <end position="754"/>
    </location>
</feature>
<feature type="region of interest" description="Disordered" evidence="1">
    <location>
        <begin position="29"/>
        <end position="512"/>
    </location>
</feature>
<evidence type="ECO:0000313" key="2">
    <source>
        <dbReference type="EMBL" id="CAE0716644.1"/>
    </source>
</evidence>
<protein>
    <submittedName>
        <fullName evidence="2">Uncharacterized protein</fullName>
    </submittedName>
</protein>
<dbReference type="EMBL" id="HBIX01012620">
    <property type="protein sequence ID" value="CAE0716644.1"/>
    <property type="molecule type" value="Transcribed_RNA"/>
</dbReference>
<feature type="compositionally biased region" description="Polar residues" evidence="1">
    <location>
        <begin position="791"/>
        <end position="802"/>
    </location>
</feature>
<feature type="compositionally biased region" description="Basic and acidic residues" evidence="1">
    <location>
        <begin position="679"/>
        <end position="692"/>
    </location>
</feature>
<feature type="compositionally biased region" description="Polar residues" evidence="1">
    <location>
        <begin position="1076"/>
        <end position="1088"/>
    </location>
</feature>
<gene>
    <name evidence="2" type="ORF">PAUS00366_LOCUS9396</name>
</gene>
<sequence length="1116" mass="120765">MIEDSSAANIPNLAGDLSSELMARIKSGASYEPPVSTATAAVKQEQPAPVEKEVESITTPASPPPQQPMPDLTPPASRTIPVAETKTIGCKKEECKPPPQQPMPDLTPPTPKTIPVAETKTIDSKTEDSKPKWMVDWKKEDESTSSSASSKAESKTNEETKIESKKENEAAEEKASEEISDNEKTRKDKDKKDPRTTGRSSRENLFDVIGRTAGTSVSMDELTKQKKKSAQQQKRQEAPPPLEAEVLQKPKKEGLPSSFGDSGETRRPIPKNLKRKGPPADFGSFAAAASGKQARPNVNGRKNKTPVYDVDKGPPASFGASVAIASSGDVPQDLLSRGTASTDAGVSSTPPVSSKSSNKKKDDSNIIDVVDAVYTKKDEPPKKKTPAPPAAKKAPSKETKIPPSSQPLMSTAPALQVEKTVPPLQVEKTIPTPIRNEPPKKEDDSKAREGTVAQSTSKKTSGTFNVGKAALENAPIFGKRKSNDEKIEPPKDPKPKATYIKSEIKKEEKGRAMEDRVADLLKEAFSLSKEDSRVAELLKGVVSITTGKDKEEEKLSVKNTSRERKKVVSNDEDDDLEDMEVYVDEDEEKEEQEDTAIMGRARNRRNVEDASDLRRNDPIMNPSRPRPPIRRIESTPIENEWGDDGFIETPISSNEFDDYDGDGYFEDDDSDYFEYNENDTWRGRDRDTRHLEQPPGGRYSVRPPPSPQVRDQQSFESDDDYYFLKFGAPRPPYDDRVDNRYFDDEDDYWDDNEDDGVKPGEPRPAFSAPAVDGGKKGPPASFGNFVADASMSKTGFAPSSLNGDIKHNGSSGGTIGADGDEWGDEMMSNSGSMLSPRSNRGTRVNGAGGRGASSDGVSSQSPFVVSEDQGNSGGRGKKGPPSSFGNAVGSASEMQTGINPTQRSIEEEIANGGMATPTGMMATPRRKNPAVPGNIPATPTEGTRQGVTKKALFIVSDDDAGTPDFGSSVAEASGSRTGWAPKVRKRPPTGGLEGGTTGGMRPTIKKLSSENSSQRPGFGSAVFDACPTVPTSPVSPNTKRPTSQADRPREKKESFESDLVQKHQLKPAVKLIDGGSTKTNPRQVQYSGSMMAPRVVRKNSPPTQDQENPDEEQAEE</sequence>
<feature type="compositionally biased region" description="Basic and acidic residues" evidence="1">
    <location>
        <begin position="481"/>
        <end position="495"/>
    </location>
</feature>
<feature type="compositionally biased region" description="Basic and acidic residues" evidence="1">
    <location>
        <begin position="548"/>
        <end position="569"/>
    </location>
</feature>
<feature type="compositionally biased region" description="Basic and acidic residues" evidence="1">
    <location>
        <begin position="502"/>
        <end position="512"/>
    </location>
</feature>
<feature type="compositionally biased region" description="Polar residues" evidence="1">
    <location>
        <begin position="892"/>
        <end position="901"/>
    </location>
</feature>
<feature type="compositionally biased region" description="Basic and acidic residues" evidence="1">
    <location>
        <begin position="732"/>
        <end position="742"/>
    </location>
</feature>